<dbReference type="InterPro" id="IPR002591">
    <property type="entry name" value="Phosphodiest/P_Trfase"/>
</dbReference>
<dbReference type="EMBL" id="UINC01077783">
    <property type="protein sequence ID" value="SVC18230.1"/>
    <property type="molecule type" value="Genomic_DNA"/>
</dbReference>
<dbReference type="SUPFAM" id="SSF53649">
    <property type="entry name" value="Alkaline phosphatase-like"/>
    <property type="match status" value="1"/>
</dbReference>
<accession>A0A382K192</accession>
<sequence>MIIGIDGCRVDALQIANTPTIDNLIANGIFSPDALNDDITISGPGWSAILCGVWSNKHLSVDNSFVGTDYINYPPLFKRIEDFDANLHTVSICNWNPINDFIIQNYADFKLNVSSDSAVSAEASTYLSVNNPDMMFLHFDDVDHAGHAYGFSP</sequence>
<gene>
    <name evidence="1" type="ORF">METZ01_LOCUS271084</name>
</gene>
<organism evidence="1">
    <name type="scientific">marine metagenome</name>
    <dbReference type="NCBI Taxonomy" id="408172"/>
    <lineage>
        <taxon>unclassified sequences</taxon>
        <taxon>metagenomes</taxon>
        <taxon>ecological metagenomes</taxon>
    </lineage>
</organism>
<name>A0A382K192_9ZZZZ</name>
<proteinExistence type="predicted"/>
<dbReference type="Gene3D" id="3.40.720.10">
    <property type="entry name" value="Alkaline Phosphatase, subunit A"/>
    <property type="match status" value="1"/>
</dbReference>
<reference evidence="1" key="1">
    <citation type="submission" date="2018-05" db="EMBL/GenBank/DDBJ databases">
        <authorList>
            <person name="Lanie J.A."/>
            <person name="Ng W.-L."/>
            <person name="Kazmierczak K.M."/>
            <person name="Andrzejewski T.M."/>
            <person name="Davidsen T.M."/>
            <person name="Wayne K.J."/>
            <person name="Tettelin H."/>
            <person name="Glass J.I."/>
            <person name="Rusch D."/>
            <person name="Podicherti R."/>
            <person name="Tsui H.-C.T."/>
            <person name="Winkler M.E."/>
        </authorList>
    </citation>
    <scope>NUCLEOTIDE SEQUENCE</scope>
</reference>
<protein>
    <recommendedName>
        <fullName evidence="2">Metalloenzyme domain-containing protein</fullName>
    </recommendedName>
</protein>
<dbReference type="AlphaFoldDB" id="A0A382K192"/>
<feature type="non-terminal residue" evidence="1">
    <location>
        <position position="153"/>
    </location>
</feature>
<dbReference type="Pfam" id="PF01663">
    <property type="entry name" value="Phosphodiest"/>
    <property type="match status" value="1"/>
</dbReference>
<evidence type="ECO:0000313" key="1">
    <source>
        <dbReference type="EMBL" id="SVC18230.1"/>
    </source>
</evidence>
<evidence type="ECO:0008006" key="2">
    <source>
        <dbReference type="Google" id="ProtNLM"/>
    </source>
</evidence>
<dbReference type="InterPro" id="IPR017850">
    <property type="entry name" value="Alkaline_phosphatase_core_sf"/>
</dbReference>